<protein>
    <submittedName>
        <fullName evidence="6">Creatininase</fullName>
    </submittedName>
</protein>
<evidence type="ECO:0000313" key="6">
    <source>
        <dbReference type="EMBL" id="OUT07707.1"/>
    </source>
</evidence>
<evidence type="ECO:0000313" key="7">
    <source>
        <dbReference type="Proteomes" id="UP000196317"/>
    </source>
</evidence>
<dbReference type="GO" id="GO:0016811">
    <property type="term" value="F:hydrolase activity, acting on carbon-nitrogen (but not peptide) bonds, in linear amides"/>
    <property type="evidence" value="ECO:0007669"/>
    <property type="project" value="TreeGrafter"/>
</dbReference>
<dbReference type="Gene3D" id="3.40.50.10310">
    <property type="entry name" value="Creatininase"/>
    <property type="match status" value="1"/>
</dbReference>
<comment type="caution">
    <text evidence="6">The sequence shown here is derived from an EMBL/GenBank/DDBJ whole genome shotgun (WGS) entry which is preliminary data.</text>
</comment>
<evidence type="ECO:0000256" key="1">
    <source>
        <dbReference type="ARBA" id="ARBA00001947"/>
    </source>
</evidence>
<organism evidence="6 7">
    <name type="scientific">Campylobacter concisus</name>
    <dbReference type="NCBI Taxonomy" id="199"/>
    <lineage>
        <taxon>Bacteria</taxon>
        <taxon>Pseudomonadati</taxon>
        <taxon>Campylobacterota</taxon>
        <taxon>Epsilonproteobacteria</taxon>
        <taxon>Campylobacterales</taxon>
        <taxon>Campylobacteraceae</taxon>
        <taxon>Campylobacter</taxon>
    </lineage>
</organism>
<dbReference type="RefSeq" id="WP_087583158.1">
    <property type="nucleotide sequence ID" value="NZ_NDYN01000005.1"/>
</dbReference>
<dbReference type="AlphaFoldDB" id="A0A1Y5MHH4"/>
<reference evidence="6 7" key="1">
    <citation type="submission" date="2017-04" db="EMBL/GenBank/DDBJ databases">
        <title>Complete genome of Campylobacter concisus ATCC 33237T and draft genomes for an additional eight well characterized C. concisus strains.</title>
        <authorList>
            <person name="Cornelius A.J."/>
            <person name="Miller W.G."/>
            <person name="Lastovica A.J."/>
            <person name="On S.L."/>
            <person name="French N.P."/>
            <person name="Vandenberg O."/>
            <person name="Biggs P.J."/>
        </authorList>
    </citation>
    <scope>NUCLEOTIDE SEQUENCE [LARGE SCALE GENOMIC DNA]</scope>
    <source>
        <strain evidence="6 7">CCUG 19995</strain>
    </source>
</reference>
<dbReference type="EMBL" id="NDYN01000005">
    <property type="protein sequence ID" value="OUT07707.1"/>
    <property type="molecule type" value="Genomic_DNA"/>
</dbReference>
<dbReference type="GO" id="GO:0046872">
    <property type="term" value="F:metal ion binding"/>
    <property type="evidence" value="ECO:0007669"/>
    <property type="project" value="UniProtKB-KW"/>
</dbReference>
<proteinExistence type="inferred from homology"/>
<keyword evidence="3" id="KW-0378">Hydrolase</keyword>
<evidence type="ECO:0000256" key="4">
    <source>
        <dbReference type="ARBA" id="ARBA00022833"/>
    </source>
</evidence>
<gene>
    <name evidence="6" type="ORF">B9N65_05725</name>
</gene>
<comment type="similarity">
    <text evidence="5">Belongs to the creatininase superfamily.</text>
</comment>
<evidence type="ECO:0000256" key="2">
    <source>
        <dbReference type="ARBA" id="ARBA00022723"/>
    </source>
</evidence>
<accession>A0A1Y5MHH4</accession>
<sequence>MKKVVLNEFSARELKQKFEAHEIDSAITTFGSCESHGWHLPLGPDLFVPEEIAKRAALRLGKTIVVPGVPFGTSIHYNQFPMSVTLRFETTIAIAEDIFESLINNGIKHIIILNGHDGNIPALEIAARKVKDRHKDAVLVFIPAWWNITGARLKGTFDVWDGLGHGGEGETSITMAVKPELVNLEYAKSQVPHDVIGFGEFSTIIWDIKEVTETGATGDSTKASLEKGQKMLDCVTDYVVEIIEKLEKMGWKYDHRK</sequence>
<dbReference type="InterPro" id="IPR024087">
    <property type="entry name" value="Creatininase-like_sf"/>
</dbReference>
<evidence type="ECO:0000256" key="3">
    <source>
        <dbReference type="ARBA" id="ARBA00022801"/>
    </source>
</evidence>
<dbReference type="PANTHER" id="PTHR35005">
    <property type="entry name" value="3-DEHYDRO-SCYLLO-INOSOSE HYDROLASE"/>
    <property type="match status" value="1"/>
</dbReference>
<dbReference type="SUPFAM" id="SSF102215">
    <property type="entry name" value="Creatininase"/>
    <property type="match status" value="1"/>
</dbReference>
<keyword evidence="2" id="KW-0479">Metal-binding</keyword>
<evidence type="ECO:0000256" key="5">
    <source>
        <dbReference type="ARBA" id="ARBA00024029"/>
    </source>
</evidence>
<dbReference type="Pfam" id="PF02633">
    <property type="entry name" value="Creatininase"/>
    <property type="match status" value="1"/>
</dbReference>
<dbReference type="Proteomes" id="UP000196317">
    <property type="component" value="Unassembled WGS sequence"/>
</dbReference>
<name>A0A1Y5MHH4_9BACT</name>
<dbReference type="GO" id="GO:0009231">
    <property type="term" value="P:riboflavin biosynthetic process"/>
    <property type="evidence" value="ECO:0007669"/>
    <property type="project" value="TreeGrafter"/>
</dbReference>
<dbReference type="PANTHER" id="PTHR35005:SF1">
    <property type="entry name" value="2-AMINO-5-FORMYLAMINO-6-RIBOSYLAMINOPYRIMIDIN-4(3H)-ONE 5'-MONOPHOSPHATE DEFORMYLASE"/>
    <property type="match status" value="1"/>
</dbReference>
<keyword evidence="4" id="KW-0862">Zinc</keyword>
<dbReference type="InterPro" id="IPR003785">
    <property type="entry name" value="Creatininase/forma_Hydrolase"/>
</dbReference>
<comment type="cofactor">
    <cofactor evidence="1">
        <name>Zn(2+)</name>
        <dbReference type="ChEBI" id="CHEBI:29105"/>
    </cofactor>
</comment>